<evidence type="ECO:0000256" key="2">
    <source>
        <dbReference type="SAM" id="Phobius"/>
    </source>
</evidence>
<name>A0A7S2DGJ5_9STRA</name>
<evidence type="ECO:0000313" key="3">
    <source>
        <dbReference type="EMBL" id="CAD9453735.1"/>
    </source>
</evidence>
<keyword evidence="2" id="KW-0812">Transmembrane</keyword>
<feature type="transmembrane region" description="Helical" evidence="2">
    <location>
        <begin position="6"/>
        <end position="26"/>
    </location>
</feature>
<keyword evidence="2" id="KW-1133">Transmembrane helix</keyword>
<reference evidence="3" key="1">
    <citation type="submission" date="2021-01" db="EMBL/GenBank/DDBJ databases">
        <authorList>
            <person name="Corre E."/>
            <person name="Pelletier E."/>
            <person name="Niang G."/>
            <person name="Scheremetjew M."/>
            <person name="Finn R."/>
            <person name="Kale V."/>
            <person name="Holt S."/>
            <person name="Cochrane G."/>
            <person name="Meng A."/>
            <person name="Brown T."/>
            <person name="Cohen L."/>
        </authorList>
    </citation>
    <scope>NUCLEOTIDE SEQUENCE</scope>
    <source>
        <strain evidence="3">CCMP1381</strain>
    </source>
</reference>
<feature type="region of interest" description="Disordered" evidence="1">
    <location>
        <begin position="116"/>
        <end position="168"/>
    </location>
</feature>
<keyword evidence="2" id="KW-0472">Membrane</keyword>
<feature type="compositionally biased region" description="Basic and acidic residues" evidence="1">
    <location>
        <begin position="132"/>
        <end position="141"/>
    </location>
</feature>
<evidence type="ECO:0000256" key="1">
    <source>
        <dbReference type="SAM" id="MobiDB-lite"/>
    </source>
</evidence>
<gene>
    <name evidence="3" type="ORF">DSPE1174_LOCUS22152</name>
</gene>
<sequence length="168" mass="18252">MSSSRLTFVVFYAMMGTSMGFVPIHIPSSIRKSALGSSGLRSQVRFTMGLEPNQAGRMSRRDLIGRVALLAPICTSVFSREALASGASPEEAAKYAKKYQEKVTCSPRTPQYCSGQYAASLGSTDGVSQGVIDRKNKRDEQDQSFLKQLLPEPGSNENPKTPAPRSKK</sequence>
<dbReference type="EMBL" id="HBGS01042946">
    <property type="protein sequence ID" value="CAD9453735.1"/>
    <property type="molecule type" value="Transcribed_RNA"/>
</dbReference>
<dbReference type="AlphaFoldDB" id="A0A7S2DGJ5"/>
<organism evidence="3">
    <name type="scientific">Octactis speculum</name>
    <dbReference type="NCBI Taxonomy" id="3111310"/>
    <lineage>
        <taxon>Eukaryota</taxon>
        <taxon>Sar</taxon>
        <taxon>Stramenopiles</taxon>
        <taxon>Ochrophyta</taxon>
        <taxon>Dictyochophyceae</taxon>
        <taxon>Dictyochales</taxon>
        <taxon>Dictyochaceae</taxon>
        <taxon>Octactis</taxon>
    </lineage>
</organism>
<proteinExistence type="predicted"/>
<accession>A0A7S2DGJ5</accession>
<protein>
    <submittedName>
        <fullName evidence="3">Uncharacterized protein</fullName>
    </submittedName>
</protein>